<evidence type="ECO:0000313" key="4">
    <source>
        <dbReference type="Proteomes" id="UP001283361"/>
    </source>
</evidence>
<gene>
    <name evidence="3" type="ORF">RRG08_063919</name>
</gene>
<organism evidence="3 4">
    <name type="scientific">Elysia crispata</name>
    <name type="common">lettuce slug</name>
    <dbReference type="NCBI Taxonomy" id="231223"/>
    <lineage>
        <taxon>Eukaryota</taxon>
        <taxon>Metazoa</taxon>
        <taxon>Spiralia</taxon>
        <taxon>Lophotrochozoa</taxon>
        <taxon>Mollusca</taxon>
        <taxon>Gastropoda</taxon>
        <taxon>Heterobranchia</taxon>
        <taxon>Euthyneura</taxon>
        <taxon>Panpulmonata</taxon>
        <taxon>Sacoglossa</taxon>
        <taxon>Placobranchoidea</taxon>
        <taxon>Plakobranchidae</taxon>
        <taxon>Elysia</taxon>
    </lineage>
</organism>
<comment type="caution">
    <text evidence="3">The sequence shown here is derived from an EMBL/GenBank/DDBJ whole genome shotgun (WGS) entry which is preliminary data.</text>
</comment>
<evidence type="ECO:0000256" key="1">
    <source>
        <dbReference type="SAM" id="MobiDB-lite"/>
    </source>
</evidence>
<name>A0AAE1CXE3_9GAST</name>
<protein>
    <recommendedName>
        <fullName evidence="2">PiggyBac transposable element-derived protein domain-containing protein</fullName>
    </recommendedName>
</protein>
<dbReference type="Pfam" id="PF13843">
    <property type="entry name" value="DDE_Tnp_1_7"/>
    <property type="match status" value="1"/>
</dbReference>
<dbReference type="EMBL" id="JAWDGP010006323">
    <property type="protein sequence ID" value="KAK3743053.1"/>
    <property type="molecule type" value="Genomic_DNA"/>
</dbReference>
<proteinExistence type="predicted"/>
<dbReference type="Proteomes" id="UP001283361">
    <property type="component" value="Unassembled WGS sequence"/>
</dbReference>
<evidence type="ECO:0000259" key="2">
    <source>
        <dbReference type="Pfam" id="PF13843"/>
    </source>
</evidence>
<sequence length="201" mass="22467">MWCRYTANEMEPWKKAALFKRGVQTKSTASKGKGIGKERSNRSRSSNSGPTDAGETNLGPTIDENEWKHATENQEVDPPSGPAIKVFSTLLEPLGRNHHISGDSFYTTAALAQYLSDHHSNYTGTVQSSRRGFPIAWKTQKLQHMEAVWHENETMNSLAVTWKDKKAKKACHVVTTHSKVGVVNCTEGRRAVAKQYVNKRL</sequence>
<feature type="region of interest" description="Disordered" evidence="1">
    <location>
        <begin position="21"/>
        <end position="62"/>
    </location>
</feature>
<evidence type="ECO:0000313" key="3">
    <source>
        <dbReference type="EMBL" id="KAK3743053.1"/>
    </source>
</evidence>
<keyword evidence="4" id="KW-1185">Reference proteome</keyword>
<dbReference type="AlphaFoldDB" id="A0AAE1CXE3"/>
<reference evidence="3" key="1">
    <citation type="journal article" date="2023" name="G3 (Bethesda)">
        <title>A reference genome for the long-term kleptoplast-retaining sea slug Elysia crispata morphotype clarki.</title>
        <authorList>
            <person name="Eastman K.E."/>
            <person name="Pendleton A.L."/>
            <person name="Shaikh M.A."/>
            <person name="Suttiyut T."/>
            <person name="Ogas R."/>
            <person name="Tomko P."/>
            <person name="Gavelis G."/>
            <person name="Widhalm J.R."/>
            <person name="Wisecaver J.H."/>
        </authorList>
    </citation>
    <scope>NUCLEOTIDE SEQUENCE</scope>
    <source>
        <strain evidence="3">ECLA1</strain>
    </source>
</reference>
<accession>A0AAE1CXE3</accession>
<feature type="domain" description="PiggyBac transposable element-derived protein" evidence="2">
    <location>
        <begin position="75"/>
        <end position="182"/>
    </location>
</feature>
<dbReference type="InterPro" id="IPR029526">
    <property type="entry name" value="PGBD"/>
</dbReference>